<dbReference type="AlphaFoldDB" id="D0UZ93"/>
<gene>
    <name evidence="1" type="ORF">pCQ3.44</name>
</gene>
<reference evidence="1" key="1">
    <citation type="journal article" date="2010" name="J. Bacteriol.">
        <title>Characterization of the replication, transfer, and plasmid/lytic phage cycle of the Streptomyces plasmid-phage pZL12.</title>
        <authorList>
            <person name="Zhong L."/>
            <person name="Cheng Q."/>
            <person name="Tian X."/>
            <person name="Zhao L."/>
            <person name="Qin Z."/>
        </authorList>
    </citation>
    <scope>NUCLEOTIDE SEQUENCE</scope>
    <source>
        <strain evidence="1">W9</strain>
        <plasmid evidence="1">pCQ3</plasmid>
    </source>
</reference>
<keyword evidence="1" id="KW-0614">Plasmid</keyword>
<sequence length="122" mass="13088">MSEPLREVSITTDGITANLTLNGTNITDMVNGYTIEHHAGQAPIVALHATPHREGITFEGLARVVLTDHDQNPADTITAYLGSIDPAALQRAALDRDDLGDGKTDTTRAILRQLIDWAQGST</sequence>
<dbReference type="EMBL" id="GQ983381">
    <property type="protein sequence ID" value="ACX85545.1"/>
    <property type="molecule type" value="Genomic_DNA"/>
</dbReference>
<accession>D0UZ93</accession>
<protein>
    <submittedName>
        <fullName evidence="1">PCQ3_44</fullName>
    </submittedName>
</protein>
<geneLocation type="plasmid" evidence="1">
    <name>pCQ3</name>
</geneLocation>
<organism evidence="1">
    <name type="scientific">Streptomyces sp. W9</name>
    <dbReference type="NCBI Taxonomy" id="682410"/>
    <lineage>
        <taxon>Bacteria</taxon>
        <taxon>Bacillati</taxon>
        <taxon>Actinomycetota</taxon>
        <taxon>Actinomycetes</taxon>
        <taxon>Kitasatosporales</taxon>
        <taxon>Streptomycetaceae</taxon>
        <taxon>Streptomyces</taxon>
    </lineage>
</organism>
<name>D0UZ93_9ACTN</name>
<proteinExistence type="predicted"/>
<evidence type="ECO:0000313" key="1">
    <source>
        <dbReference type="EMBL" id="ACX85545.1"/>
    </source>
</evidence>